<organism evidence="14 15">
    <name type="scientific">Mytilus edulis</name>
    <name type="common">Blue mussel</name>
    <dbReference type="NCBI Taxonomy" id="6550"/>
    <lineage>
        <taxon>Eukaryota</taxon>
        <taxon>Metazoa</taxon>
        <taxon>Spiralia</taxon>
        <taxon>Lophotrochozoa</taxon>
        <taxon>Mollusca</taxon>
        <taxon>Bivalvia</taxon>
        <taxon>Autobranchia</taxon>
        <taxon>Pteriomorphia</taxon>
        <taxon>Mytilida</taxon>
        <taxon>Mytiloidea</taxon>
        <taxon>Mytilidae</taxon>
        <taxon>Mytilinae</taxon>
        <taxon>Mytilus</taxon>
    </lineage>
</organism>
<proteinExistence type="inferred from homology"/>
<comment type="caution">
    <text evidence="14">The sequence shown here is derived from an EMBL/GenBank/DDBJ whole genome shotgun (WGS) entry which is preliminary data.</text>
</comment>
<evidence type="ECO:0000256" key="11">
    <source>
        <dbReference type="RuleBase" id="RU000679"/>
    </source>
</evidence>
<feature type="region of interest" description="Disordered" evidence="12">
    <location>
        <begin position="43"/>
        <end position="73"/>
    </location>
</feature>
<evidence type="ECO:0000256" key="8">
    <source>
        <dbReference type="ARBA" id="ARBA00023136"/>
    </source>
</evidence>
<accession>A0A8S3V5Y4</accession>
<dbReference type="GO" id="GO:0015280">
    <property type="term" value="F:ligand-gated sodium channel activity"/>
    <property type="evidence" value="ECO:0007669"/>
    <property type="project" value="TreeGrafter"/>
</dbReference>
<evidence type="ECO:0000256" key="6">
    <source>
        <dbReference type="ARBA" id="ARBA00023053"/>
    </source>
</evidence>
<dbReference type="Proteomes" id="UP000683360">
    <property type="component" value="Unassembled WGS sequence"/>
</dbReference>
<evidence type="ECO:0000256" key="2">
    <source>
        <dbReference type="ARBA" id="ARBA00022448"/>
    </source>
</evidence>
<evidence type="ECO:0000256" key="10">
    <source>
        <dbReference type="ARBA" id="ARBA00023303"/>
    </source>
</evidence>
<evidence type="ECO:0000256" key="4">
    <source>
        <dbReference type="ARBA" id="ARBA00022692"/>
    </source>
</evidence>
<protein>
    <submittedName>
        <fullName evidence="14">Uncharacterized protein</fullName>
    </submittedName>
</protein>
<sequence>MATSDDDFDMTELDLLGPLIPNFLLETDVLDDFESADLTIPQETTGEGSEADQHEPTAVPAVETADDADTSGVLGDNPTDGVAYYDTKLSYGLFPSTFMMKSLTTELNETEDYIKTNYISLTLFYKNLKTTITEQKPKYENVGDVFSNVGGQMGLFLGASILTITELCEFILFVIWYLLVRLFRRNIVVQNGNKMHLSIQGQKK</sequence>
<evidence type="ECO:0000256" key="9">
    <source>
        <dbReference type="ARBA" id="ARBA00023201"/>
    </source>
</evidence>
<keyword evidence="15" id="KW-1185">Reference proteome</keyword>
<dbReference type="PANTHER" id="PTHR11690">
    <property type="entry name" value="AMILORIDE-SENSITIVE SODIUM CHANNEL-RELATED"/>
    <property type="match status" value="1"/>
</dbReference>
<evidence type="ECO:0000313" key="15">
    <source>
        <dbReference type="Proteomes" id="UP000683360"/>
    </source>
</evidence>
<keyword evidence="6" id="KW-0915">Sodium</keyword>
<dbReference type="PANTHER" id="PTHR11690:SF222">
    <property type="entry name" value="AMILORIDE-SENSITIVE SODIUM CHANNEL SUBUNIT GAMMA"/>
    <property type="match status" value="1"/>
</dbReference>
<keyword evidence="5 13" id="KW-1133">Transmembrane helix</keyword>
<evidence type="ECO:0000256" key="13">
    <source>
        <dbReference type="SAM" id="Phobius"/>
    </source>
</evidence>
<dbReference type="AlphaFoldDB" id="A0A8S3V5Y4"/>
<name>A0A8S3V5Y4_MYTED</name>
<dbReference type="GO" id="GO:0005886">
    <property type="term" value="C:plasma membrane"/>
    <property type="evidence" value="ECO:0007669"/>
    <property type="project" value="TreeGrafter"/>
</dbReference>
<dbReference type="Pfam" id="PF00858">
    <property type="entry name" value="ASC"/>
    <property type="match status" value="1"/>
</dbReference>
<comment type="subcellular location">
    <subcellularLocation>
        <location evidence="1">Membrane</location>
        <topology evidence="1">Multi-pass membrane protein</topology>
    </subcellularLocation>
</comment>
<evidence type="ECO:0000256" key="5">
    <source>
        <dbReference type="ARBA" id="ARBA00022989"/>
    </source>
</evidence>
<keyword evidence="4 11" id="KW-0812">Transmembrane</keyword>
<evidence type="ECO:0000313" key="14">
    <source>
        <dbReference type="EMBL" id="CAG2251857.1"/>
    </source>
</evidence>
<dbReference type="InterPro" id="IPR001873">
    <property type="entry name" value="ENaC"/>
</dbReference>
<evidence type="ECO:0000256" key="12">
    <source>
        <dbReference type="SAM" id="MobiDB-lite"/>
    </source>
</evidence>
<evidence type="ECO:0000256" key="7">
    <source>
        <dbReference type="ARBA" id="ARBA00023065"/>
    </source>
</evidence>
<keyword evidence="9 11" id="KW-0739">Sodium transport</keyword>
<dbReference type="EMBL" id="CAJPWZ010003102">
    <property type="protein sequence ID" value="CAG2251857.1"/>
    <property type="molecule type" value="Genomic_DNA"/>
</dbReference>
<keyword evidence="10 11" id="KW-0407">Ion channel</keyword>
<evidence type="ECO:0000256" key="1">
    <source>
        <dbReference type="ARBA" id="ARBA00004141"/>
    </source>
</evidence>
<dbReference type="Gene3D" id="1.10.287.770">
    <property type="entry name" value="YojJ-like"/>
    <property type="match status" value="1"/>
</dbReference>
<evidence type="ECO:0000256" key="3">
    <source>
        <dbReference type="ARBA" id="ARBA00022461"/>
    </source>
</evidence>
<gene>
    <name evidence="14" type="ORF">MEDL_63570</name>
</gene>
<keyword evidence="3 11" id="KW-0894">Sodium channel</keyword>
<comment type="similarity">
    <text evidence="11">Belongs to the amiloride-sensitive sodium channel (TC 1.A.6) family.</text>
</comment>
<keyword evidence="2 11" id="KW-0813">Transport</keyword>
<reference evidence="14" key="1">
    <citation type="submission" date="2021-03" db="EMBL/GenBank/DDBJ databases">
        <authorList>
            <person name="Bekaert M."/>
        </authorList>
    </citation>
    <scope>NUCLEOTIDE SEQUENCE</scope>
</reference>
<keyword evidence="7 11" id="KW-0406">Ion transport</keyword>
<keyword evidence="8 13" id="KW-0472">Membrane</keyword>
<feature type="transmembrane region" description="Helical" evidence="13">
    <location>
        <begin position="155"/>
        <end position="179"/>
    </location>
</feature>
<dbReference type="OrthoDB" id="8065060at2759"/>